<sequence>MDQGAHSCGDLEDGQALPPSRSESQPHNTQDEPHERGRRRRTGPEDPCLICLAPLGIDTAVLEWCRAECGTTFHIACLFTWWRTSGHEEMTCPACQRRWLDVDKIKEWNT</sequence>
<evidence type="ECO:0000313" key="1">
    <source>
        <dbReference type="EMBL" id="RAH45145.1"/>
    </source>
</evidence>
<proteinExistence type="predicted"/>
<protein>
    <submittedName>
        <fullName evidence="1">Uncharacterized protein</fullName>
    </submittedName>
</protein>
<dbReference type="EMBL" id="KZ825347">
    <property type="protein sequence ID" value="RAH45145.1"/>
    <property type="molecule type" value="Genomic_DNA"/>
</dbReference>
<reference evidence="1" key="1">
    <citation type="submission" date="2018-02" db="EMBL/GenBank/DDBJ databases">
        <title>The genomes of Aspergillus section Nigri reveals drivers in fungal speciation.</title>
        <authorList>
            <consortium name="DOE Joint Genome Institute"/>
            <person name="Vesth T.C."/>
            <person name="Nybo J."/>
            <person name="Theobald S."/>
            <person name="Brandl J."/>
            <person name="Frisvad J.C."/>
            <person name="Nielsen K.F."/>
            <person name="Lyhne E.K."/>
            <person name="Kogle M.E."/>
            <person name="Kuo A."/>
            <person name="Riley R."/>
            <person name="Clum A."/>
            <person name="Nolan M."/>
            <person name="Lipzen A."/>
            <person name="Salamov A."/>
            <person name="Henrissat B."/>
            <person name="Wiebenga A."/>
            <person name="De vries R.P."/>
            <person name="Grigoriev I.V."/>
            <person name="Mortensen U.H."/>
            <person name="Andersen M.R."/>
            <person name="Baker S.E."/>
        </authorList>
    </citation>
    <scope>NUCLEOTIDE SEQUENCE</scope>
    <source>
        <strain evidence="1">CBS 621.78</strain>
    </source>
</reference>
<evidence type="ECO:0000313" key="2">
    <source>
        <dbReference type="Proteomes" id="UP000249057"/>
    </source>
</evidence>
<organism evidence="1 2">
    <name type="scientific">Aspergillus brunneoviolaceus CBS 621.78</name>
    <dbReference type="NCBI Taxonomy" id="1450534"/>
    <lineage>
        <taxon>Eukaryota</taxon>
        <taxon>Fungi</taxon>
        <taxon>Dikarya</taxon>
        <taxon>Ascomycota</taxon>
        <taxon>Pezizomycotina</taxon>
        <taxon>Eurotiomycetes</taxon>
        <taxon>Eurotiomycetidae</taxon>
        <taxon>Eurotiales</taxon>
        <taxon>Aspergillaceae</taxon>
        <taxon>Aspergillus</taxon>
        <taxon>Aspergillus subgen. Circumdati</taxon>
    </lineage>
</organism>
<keyword evidence="2" id="KW-1185">Reference proteome</keyword>
<accession>A0ACD1G7F0</accession>
<gene>
    <name evidence="1" type="ORF">BO95DRAFT_432362</name>
</gene>
<name>A0ACD1G7F0_9EURO</name>
<dbReference type="Proteomes" id="UP000249057">
    <property type="component" value="Unassembled WGS sequence"/>
</dbReference>